<dbReference type="GeneID" id="105921896"/>
<evidence type="ECO:0000313" key="6">
    <source>
        <dbReference type="Proteomes" id="UP000265000"/>
    </source>
</evidence>
<dbReference type="Proteomes" id="UP000265000">
    <property type="component" value="Unplaced"/>
</dbReference>
<reference evidence="5" key="2">
    <citation type="submission" date="2025-05" db="UniProtKB">
        <authorList>
            <consortium name="Ensembl"/>
        </authorList>
    </citation>
    <scope>IDENTIFICATION</scope>
</reference>
<reference evidence="4" key="1">
    <citation type="submission" date="2015-01" db="EMBL/GenBank/DDBJ databases">
        <title>EvidentialGene: Evidence-directed Construction of Complete mRNA Transcriptomes without Genomes.</title>
        <authorList>
            <person name="Gilbert D.G."/>
        </authorList>
    </citation>
    <scope>NUCLEOTIDE SEQUENCE</scope>
</reference>
<dbReference type="AlphaFoldDB" id="A0A147ALA1"/>
<dbReference type="Ensembl" id="ENSFHET00000014889.1">
    <property type="protein sequence ID" value="ENSFHEP00000000826.1"/>
    <property type="gene ID" value="ENSFHEG00000001564.1"/>
</dbReference>
<dbReference type="InterPro" id="IPR011001">
    <property type="entry name" value="Saposin-like"/>
</dbReference>
<accession>A0A147ALA1</accession>
<dbReference type="Pfam" id="PF05184">
    <property type="entry name" value="SapB_1"/>
    <property type="match status" value="1"/>
</dbReference>
<feature type="domain" description="Saposin B-type" evidence="3">
    <location>
        <begin position="43"/>
        <end position="123"/>
    </location>
</feature>
<dbReference type="PROSITE" id="PS51257">
    <property type="entry name" value="PROKAR_LIPOPROTEIN"/>
    <property type="match status" value="1"/>
</dbReference>
<dbReference type="InterPro" id="IPR007856">
    <property type="entry name" value="SapB_1"/>
</dbReference>
<evidence type="ECO:0000256" key="1">
    <source>
        <dbReference type="ARBA" id="ARBA00023157"/>
    </source>
</evidence>
<evidence type="ECO:0000259" key="3">
    <source>
        <dbReference type="PROSITE" id="PS50015"/>
    </source>
</evidence>
<dbReference type="InterPro" id="IPR008139">
    <property type="entry name" value="SaposinB_dom"/>
</dbReference>
<dbReference type="SUPFAM" id="SSF47862">
    <property type="entry name" value="Saposin"/>
    <property type="match status" value="1"/>
</dbReference>
<dbReference type="PANTHER" id="PTHR15541:SF2">
    <property type="entry name" value="GRANULYSIN"/>
    <property type="match status" value="1"/>
</dbReference>
<feature type="chain" id="PRO_5044549133" evidence="2">
    <location>
        <begin position="23"/>
        <end position="145"/>
    </location>
</feature>
<organism evidence="4">
    <name type="scientific">Fundulus heteroclitus</name>
    <name type="common">Killifish</name>
    <name type="synonym">Mummichog</name>
    <dbReference type="NCBI Taxonomy" id="8078"/>
    <lineage>
        <taxon>Eukaryota</taxon>
        <taxon>Metazoa</taxon>
        <taxon>Chordata</taxon>
        <taxon>Craniata</taxon>
        <taxon>Vertebrata</taxon>
        <taxon>Euteleostomi</taxon>
        <taxon>Actinopterygii</taxon>
        <taxon>Neopterygii</taxon>
        <taxon>Teleostei</taxon>
        <taxon>Neoteleostei</taxon>
        <taxon>Acanthomorphata</taxon>
        <taxon>Ovalentaria</taxon>
        <taxon>Atherinomorphae</taxon>
        <taxon>Cyprinodontiformes</taxon>
        <taxon>Fundulidae</taxon>
        <taxon>Fundulus</taxon>
    </lineage>
</organism>
<sequence>MKICPFLLLCIFLACSVWMIQGRNLQVDIDDDELAEPNAKEQGILLCKGCKEVVKWVKKKLGPTKTVEAIKKNLKAVCDNLRWMKSKCHKVVDSHLNALIKELMTTDDVRTSCVKIKMCKPKEQLDMIFYPNKEESRRITIIEVP</sequence>
<name>A0A147ALA1_FUNHE</name>
<evidence type="ECO:0000313" key="5">
    <source>
        <dbReference type="Ensembl" id="ENSFHEP00000000826.1"/>
    </source>
</evidence>
<keyword evidence="1" id="KW-1015">Disulfide bond</keyword>
<dbReference type="RefSeq" id="XP_036007073.1">
    <property type="nucleotide sequence ID" value="XM_036151180.1"/>
</dbReference>
<dbReference type="GO" id="GO:0042742">
    <property type="term" value="P:defense response to bacterium"/>
    <property type="evidence" value="ECO:0007669"/>
    <property type="project" value="InterPro"/>
</dbReference>
<dbReference type="EMBL" id="GCES01007020">
    <property type="protein sequence ID" value="JAR79303.1"/>
    <property type="molecule type" value="Transcribed_RNA"/>
</dbReference>
<dbReference type="PROSITE" id="PS50015">
    <property type="entry name" value="SAP_B"/>
    <property type="match status" value="1"/>
</dbReference>
<dbReference type="OrthoDB" id="69496at2759"/>
<protein>
    <submittedName>
        <fullName evidence="5">Antimicrobial peptide NK-lysin-like</fullName>
    </submittedName>
</protein>
<keyword evidence="6" id="KW-1185">Reference proteome</keyword>
<keyword evidence="2" id="KW-0732">Signal</keyword>
<feature type="signal peptide" evidence="2">
    <location>
        <begin position="1"/>
        <end position="22"/>
    </location>
</feature>
<dbReference type="SMART" id="SM00741">
    <property type="entry name" value="SapB"/>
    <property type="match status" value="1"/>
</dbReference>
<evidence type="ECO:0000313" key="4">
    <source>
        <dbReference type="EMBL" id="JAR79303.1"/>
    </source>
</evidence>
<dbReference type="GO" id="GO:0006629">
    <property type="term" value="P:lipid metabolic process"/>
    <property type="evidence" value="ECO:0007669"/>
    <property type="project" value="InterPro"/>
</dbReference>
<dbReference type="Gene3D" id="1.10.225.10">
    <property type="entry name" value="Saposin-like"/>
    <property type="match status" value="1"/>
</dbReference>
<dbReference type="GeneTree" id="ENSGT00510000050935"/>
<dbReference type="PANTHER" id="PTHR15541">
    <property type="entry name" value="GRANULYSIN RELATED"/>
    <property type="match status" value="1"/>
</dbReference>
<evidence type="ECO:0000256" key="2">
    <source>
        <dbReference type="SAM" id="SignalP"/>
    </source>
</evidence>
<proteinExistence type="predicted"/>
<dbReference type="InterPro" id="IPR038847">
    <property type="entry name" value="Granulysin-like"/>
</dbReference>